<sequence length="58" mass="6693">MQQDKNRFLERVAPGVSDPARQKDLVGRSRGSSATTRSEYDPNMKMPWLRTLFIILVK</sequence>
<gene>
    <name evidence="3" type="ORF">PCANC_14108</name>
    <name evidence="2" type="ORF">PCANC_15338</name>
</gene>
<comment type="caution">
    <text evidence="2">The sequence shown here is derived from an EMBL/GenBank/DDBJ whole genome shotgun (WGS) entry which is preliminary data.</text>
</comment>
<dbReference type="EMBL" id="PGCJ01000076">
    <property type="protein sequence ID" value="PLW52679.1"/>
    <property type="molecule type" value="Genomic_DNA"/>
</dbReference>
<name>A0A2N5SXE0_9BASI</name>
<proteinExistence type="predicted"/>
<evidence type="ECO:0000313" key="2">
    <source>
        <dbReference type="EMBL" id="PLW17898.1"/>
    </source>
</evidence>
<reference evidence="2 4" key="1">
    <citation type="submission" date="2017-11" db="EMBL/GenBank/DDBJ databases">
        <title>De novo assembly and phasing of dikaryotic genomes from two isolates of Puccinia coronata f. sp. avenae, the causal agent of oat crown rust.</title>
        <authorList>
            <person name="Miller M.E."/>
            <person name="Zhang Y."/>
            <person name="Omidvar V."/>
            <person name="Sperschneider J."/>
            <person name="Schwessinger B."/>
            <person name="Raley C."/>
            <person name="Palmer J.M."/>
            <person name="Garnica D."/>
            <person name="Upadhyaya N."/>
            <person name="Rathjen J."/>
            <person name="Taylor J.M."/>
            <person name="Park R.F."/>
            <person name="Dodds P.N."/>
            <person name="Hirsch C.D."/>
            <person name="Kianian S.F."/>
            <person name="Figueroa M."/>
        </authorList>
    </citation>
    <scope>NUCLEOTIDE SEQUENCE [LARGE SCALE GENOMIC DNA]</scope>
    <source>
        <strain evidence="2">12NC29</strain>
    </source>
</reference>
<dbReference type="Proteomes" id="UP000235388">
    <property type="component" value="Unassembled WGS sequence"/>
</dbReference>
<evidence type="ECO:0000256" key="1">
    <source>
        <dbReference type="SAM" id="MobiDB-lite"/>
    </source>
</evidence>
<dbReference type="EMBL" id="PGCJ01000841">
    <property type="protein sequence ID" value="PLW17898.1"/>
    <property type="molecule type" value="Genomic_DNA"/>
</dbReference>
<evidence type="ECO:0000313" key="4">
    <source>
        <dbReference type="Proteomes" id="UP000235388"/>
    </source>
</evidence>
<protein>
    <submittedName>
        <fullName evidence="2">Uncharacterized protein</fullName>
    </submittedName>
</protein>
<organism evidence="2 4">
    <name type="scientific">Puccinia coronata f. sp. avenae</name>
    <dbReference type="NCBI Taxonomy" id="200324"/>
    <lineage>
        <taxon>Eukaryota</taxon>
        <taxon>Fungi</taxon>
        <taxon>Dikarya</taxon>
        <taxon>Basidiomycota</taxon>
        <taxon>Pucciniomycotina</taxon>
        <taxon>Pucciniomycetes</taxon>
        <taxon>Pucciniales</taxon>
        <taxon>Pucciniaceae</taxon>
        <taxon>Puccinia</taxon>
    </lineage>
</organism>
<feature type="compositionally biased region" description="Low complexity" evidence="1">
    <location>
        <begin position="28"/>
        <end position="37"/>
    </location>
</feature>
<accession>A0A2N5SXE0</accession>
<feature type="compositionally biased region" description="Basic and acidic residues" evidence="1">
    <location>
        <begin position="1"/>
        <end position="10"/>
    </location>
</feature>
<evidence type="ECO:0000313" key="3">
    <source>
        <dbReference type="EMBL" id="PLW52679.1"/>
    </source>
</evidence>
<feature type="region of interest" description="Disordered" evidence="1">
    <location>
        <begin position="1"/>
        <end position="41"/>
    </location>
</feature>
<keyword evidence="4" id="KW-1185">Reference proteome</keyword>
<dbReference type="AlphaFoldDB" id="A0A2N5SXE0"/>